<feature type="compositionally biased region" description="Polar residues" evidence="5">
    <location>
        <begin position="258"/>
        <end position="267"/>
    </location>
</feature>
<evidence type="ECO:0000256" key="5">
    <source>
        <dbReference type="SAM" id="MobiDB-lite"/>
    </source>
</evidence>
<evidence type="ECO:0000256" key="1">
    <source>
        <dbReference type="ARBA" id="ARBA00004555"/>
    </source>
</evidence>
<dbReference type="Pfam" id="PF12325">
    <property type="entry name" value="TMF_TATA_bd"/>
    <property type="match status" value="1"/>
</dbReference>
<feature type="coiled-coil region" evidence="4">
    <location>
        <begin position="903"/>
        <end position="1007"/>
    </location>
</feature>
<evidence type="ECO:0000313" key="7">
    <source>
        <dbReference type="Ensembl" id="ENSDLAP00005048454.2"/>
    </source>
</evidence>
<gene>
    <name evidence="7" type="primary">tmf1</name>
</gene>
<reference evidence="7" key="1">
    <citation type="submission" date="2025-08" db="UniProtKB">
        <authorList>
            <consortium name="Ensembl"/>
        </authorList>
    </citation>
    <scope>IDENTIFICATION</scope>
</reference>
<keyword evidence="3 4" id="KW-0175">Coiled coil</keyword>
<evidence type="ECO:0000259" key="6">
    <source>
        <dbReference type="Pfam" id="PF12325"/>
    </source>
</evidence>
<feature type="domain" description="TATA element modulatory factor 1 TATA binding" evidence="6">
    <location>
        <begin position="900"/>
        <end position="1004"/>
    </location>
</feature>
<dbReference type="InterPro" id="IPR022092">
    <property type="entry name" value="TMF_DNA-bd"/>
</dbReference>
<dbReference type="Pfam" id="PF12329">
    <property type="entry name" value="TMF_DNA_bd"/>
    <property type="match status" value="1"/>
</dbReference>
<dbReference type="AlphaFoldDB" id="A0A8C4HXE6"/>
<feature type="compositionally biased region" description="Polar residues" evidence="5">
    <location>
        <begin position="336"/>
        <end position="345"/>
    </location>
</feature>
<organism evidence="7 8">
    <name type="scientific">Dicentrarchus labrax</name>
    <name type="common">European seabass</name>
    <name type="synonym">Morone labrax</name>
    <dbReference type="NCBI Taxonomy" id="13489"/>
    <lineage>
        <taxon>Eukaryota</taxon>
        <taxon>Metazoa</taxon>
        <taxon>Chordata</taxon>
        <taxon>Craniata</taxon>
        <taxon>Vertebrata</taxon>
        <taxon>Euteleostomi</taxon>
        <taxon>Actinopterygii</taxon>
        <taxon>Neopterygii</taxon>
        <taxon>Teleostei</taxon>
        <taxon>Neoteleostei</taxon>
        <taxon>Acanthomorphata</taxon>
        <taxon>Eupercaria</taxon>
        <taxon>Moronidae</taxon>
        <taxon>Dicentrarchus</taxon>
    </lineage>
</organism>
<keyword evidence="2" id="KW-0333">Golgi apparatus</keyword>
<feature type="region of interest" description="Disordered" evidence="5">
    <location>
        <begin position="303"/>
        <end position="359"/>
    </location>
</feature>
<feature type="region of interest" description="Disordered" evidence="5">
    <location>
        <begin position="52"/>
        <end position="76"/>
    </location>
</feature>
<evidence type="ECO:0000313" key="8">
    <source>
        <dbReference type="Proteomes" id="UP000694389"/>
    </source>
</evidence>
<dbReference type="Ensembl" id="ENSDLAT00005051648.2">
    <property type="protein sequence ID" value="ENSDLAP00005048454.2"/>
    <property type="gene ID" value="ENSDLAG00005021112.2"/>
</dbReference>
<feature type="compositionally biased region" description="Acidic residues" evidence="5">
    <location>
        <begin position="310"/>
        <end position="319"/>
    </location>
</feature>
<dbReference type="InterPro" id="IPR022091">
    <property type="entry name" value="TMF_TATA-bd"/>
</dbReference>
<reference evidence="7" key="2">
    <citation type="submission" date="2025-09" db="UniProtKB">
        <authorList>
            <consortium name="Ensembl"/>
        </authorList>
    </citation>
    <scope>IDENTIFICATION</scope>
</reference>
<dbReference type="GeneTree" id="ENSGT00390000010697"/>
<comment type="subcellular location">
    <subcellularLocation>
        <location evidence="1">Golgi apparatus</location>
    </subcellularLocation>
</comment>
<keyword evidence="8" id="KW-1185">Reference proteome</keyword>
<dbReference type="GO" id="GO:0005794">
    <property type="term" value="C:Golgi apparatus"/>
    <property type="evidence" value="ECO:0007669"/>
    <property type="project" value="UniProtKB-SubCell"/>
</dbReference>
<feature type="compositionally biased region" description="Polar residues" evidence="5">
    <location>
        <begin position="172"/>
        <end position="182"/>
    </location>
</feature>
<dbReference type="GO" id="GO:0005783">
    <property type="term" value="C:endoplasmic reticulum"/>
    <property type="evidence" value="ECO:0007669"/>
    <property type="project" value="TreeGrafter"/>
</dbReference>
<protein>
    <submittedName>
        <fullName evidence="7">TATA element modulatory factor 1</fullName>
    </submittedName>
</protein>
<feature type="region of interest" description="Disordered" evidence="5">
    <location>
        <begin position="258"/>
        <end position="285"/>
    </location>
</feature>
<feature type="compositionally biased region" description="Low complexity" evidence="5">
    <location>
        <begin position="102"/>
        <end position="111"/>
    </location>
</feature>
<feature type="compositionally biased region" description="Low complexity" evidence="5">
    <location>
        <begin position="840"/>
        <end position="854"/>
    </location>
</feature>
<name>A0A8C4HXE6_DICLA</name>
<feature type="coiled-coil region" evidence="4">
    <location>
        <begin position="377"/>
        <end position="682"/>
    </location>
</feature>
<feature type="compositionally biased region" description="Basic and acidic residues" evidence="5">
    <location>
        <begin position="117"/>
        <end position="127"/>
    </location>
</feature>
<accession>A0A8C4HXE6</accession>
<feature type="region of interest" description="Disordered" evidence="5">
    <location>
        <begin position="102"/>
        <end position="209"/>
    </location>
</feature>
<dbReference type="InterPro" id="IPR052602">
    <property type="entry name" value="Growth_transcription_reg"/>
</dbReference>
<sequence length="1009" mass="113015">MSWFNASHLSSFAKQALTSAQKSIDRVLDIKEEDQWDVTLPGKLSLSGGWGMTQWEAPPEEKTTTPPPSSEAITTPVTRTVVDESENFFSAFLTPGDVQSVTKTQVVSVPPAKSQRRPQEKEKKNKEALASPTAPYADSILLEPGSTPSDPTPSPSSKEDRQNDTPSPPVSAFSSGTSTTSDIEVLDHESVLSESSASSRQETGEGKAGLHLMQGSFQLLTASTCGDFPRLEDYSKLTESCGSSSDAFERIDSFSVQSLDSRSVSEVNSDDEVPGSRTLASVTAGPAPLTVSSSVCQKQEDGVVEKVGEAEEEDEEEGFTETVREQSLDEMEESGRSATPVNSEQPEVLMEQEQESEANVTLSNVISEVIDELSARLEKRESQLLTVSKDKARLEEECDNLRDEVVSLKEESSTVQSLKDEFTQRIADAERKAQLACKERDIAKKEIKGLRDELSTRLNSSDTMEIIREKEEQIRGLLEEGEKLSKQQLQHSNIIKKLRVKEKESDTKIIKQQKKIKEQDEELRQLQQVLDGKEEVEKQHRENIKKLNAVVERQEKELSRLQTDDEELQEKNRSLQAALDNSYKELAELHKANASRASVAEEAALSRDTHAKEQLSLALEKAQEEARIQQAALAEQVADLRLALQRAEQQQARKEDYLREEISELQQRLQEAETRNQELSQSVTSATRPLLRQIENLQASLGGQTASWEKLEKNISDRLADAQAQLAVAVEKERSATEELLSIKSQLASLESQNSLVRQEKARLLAQVEAEKNKREKLEDESSREHVELENLRGEHIRMLEDAKKEKLLLANQLEMEKMKVEQEKKKYYLAQEALKDKPPASSTPSLSRSSSISGADNAGLHTSILSQDDSFDHSLSTMTMSVSMSGTNLYEAARLSGGSSIIENLQSQLKLREGEIAQLQLEISSLERSRSVISEELIRLTNQNDEMEEKVKEIPKLKIQLKDLEQRHNTILQMYGEKAEEAEELRLDLEDVKNMYKTQIDELLRNQK</sequence>
<dbReference type="PANTHER" id="PTHR46515:SF1">
    <property type="entry name" value="TATA ELEMENT MODULATORY FACTOR"/>
    <property type="match status" value="1"/>
</dbReference>
<feature type="region of interest" description="Disordered" evidence="5">
    <location>
        <begin position="834"/>
        <end position="855"/>
    </location>
</feature>
<evidence type="ECO:0000256" key="4">
    <source>
        <dbReference type="SAM" id="Coils"/>
    </source>
</evidence>
<evidence type="ECO:0000256" key="3">
    <source>
        <dbReference type="ARBA" id="ARBA00023054"/>
    </source>
</evidence>
<dbReference type="PANTHER" id="PTHR46515">
    <property type="entry name" value="TATA ELEMENT MODULATORY FACTOR TMF1"/>
    <property type="match status" value="1"/>
</dbReference>
<feature type="coiled-coil region" evidence="4">
    <location>
        <begin position="719"/>
        <end position="831"/>
    </location>
</feature>
<dbReference type="Proteomes" id="UP000694389">
    <property type="component" value="Unassembled WGS sequence"/>
</dbReference>
<proteinExistence type="predicted"/>
<evidence type="ECO:0000256" key="2">
    <source>
        <dbReference type="ARBA" id="ARBA00023034"/>
    </source>
</evidence>